<evidence type="ECO:0000256" key="1">
    <source>
        <dbReference type="SAM" id="SignalP"/>
    </source>
</evidence>
<feature type="signal peptide" evidence="1">
    <location>
        <begin position="1"/>
        <end position="29"/>
    </location>
</feature>
<feature type="chain" id="PRO_5046136506" evidence="1">
    <location>
        <begin position="30"/>
        <end position="143"/>
    </location>
</feature>
<dbReference type="Proteomes" id="UP001652700">
    <property type="component" value="Unplaced"/>
</dbReference>
<dbReference type="RefSeq" id="XP_028154675.2">
    <property type="nucleotide sequence ID" value="XM_028298874.2"/>
</dbReference>
<accession>A0ABM5IZZ9</accession>
<dbReference type="EnsemblMetazoa" id="XM_028298874.2">
    <property type="protein sequence ID" value="XP_028154675.2"/>
    <property type="gene ID" value="LOC114348276"/>
</dbReference>
<name>A0ABM5IZZ9_DIAVI</name>
<proteinExistence type="predicted"/>
<sequence>MQRPHLKMGKKQLFLNAFIILTTVCVTNTETASDKIIFLHQKNKPISKVEPLSGPCCVLPLCTHAQCYQTISCGDLCTKKELLTQTQDYSTSGYKIRIAYTKTDCHFEKCHTFQHSCHHCPDPNKDNFNIQRVNKICKPCYYL</sequence>
<reference evidence="2" key="1">
    <citation type="submission" date="2025-05" db="UniProtKB">
        <authorList>
            <consortium name="EnsemblMetazoa"/>
        </authorList>
    </citation>
    <scope>IDENTIFICATION</scope>
</reference>
<organism evidence="2 3">
    <name type="scientific">Diabrotica virgifera virgifera</name>
    <name type="common">western corn rootworm</name>
    <dbReference type="NCBI Taxonomy" id="50390"/>
    <lineage>
        <taxon>Eukaryota</taxon>
        <taxon>Metazoa</taxon>
        <taxon>Ecdysozoa</taxon>
        <taxon>Arthropoda</taxon>
        <taxon>Hexapoda</taxon>
        <taxon>Insecta</taxon>
        <taxon>Pterygota</taxon>
        <taxon>Neoptera</taxon>
        <taxon>Endopterygota</taxon>
        <taxon>Coleoptera</taxon>
        <taxon>Polyphaga</taxon>
        <taxon>Cucujiformia</taxon>
        <taxon>Chrysomeloidea</taxon>
        <taxon>Chrysomelidae</taxon>
        <taxon>Galerucinae</taxon>
        <taxon>Diabroticina</taxon>
        <taxon>Diabroticites</taxon>
        <taxon>Diabrotica</taxon>
    </lineage>
</organism>
<keyword evidence="3" id="KW-1185">Reference proteome</keyword>
<keyword evidence="1" id="KW-0732">Signal</keyword>
<evidence type="ECO:0000313" key="3">
    <source>
        <dbReference type="Proteomes" id="UP001652700"/>
    </source>
</evidence>
<dbReference type="GeneID" id="114348276"/>
<evidence type="ECO:0000313" key="2">
    <source>
        <dbReference type="EnsemblMetazoa" id="XP_028154675.2"/>
    </source>
</evidence>
<protein>
    <submittedName>
        <fullName evidence="2">Uncharacterized protein</fullName>
    </submittedName>
</protein>